<dbReference type="OrthoDB" id="5984255at2759"/>
<dbReference type="Proteomes" id="UP000198287">
    <property type="component" value="Unassembled WGS sequence"/>
</dbReference>
<keyword evidence="6" id="KW-1185">Reference proteome</keyword>
<gene>
    <name evidence="5" type="ORF">Fcan01_10126</name>
</gene>
<evidence type="ECO:0000256" key="3">
    <source>
        <dbReference type="ARBA" id="ARBA00022917"/>
    </source>
</evidence>
<accession>A0A226E9I6</accession>
<keyword evidence="3" id="KW-0648">Protein biosynthesis</keyword>
<dbReference type="GO" id="GO:0016281">
    <property type="term" value="C:eukaryotic translation initiation factor 4F complex"/>
    <property type="evidence" value="ECO:0007669"/>
    <property type="project" value="TreeGrafter"/>
</dbReference>
<organism evidence="5 6">
    <name type="scientific">Folsomia candida</name>
    <name type="common">Springtail</name>
    <dbReference type="NCBI Taxonomy" id="158441"/>
    <lineage>
        <taxon>Eukaryota</taxon>
        <taxon>Metazoa</taxon>
        <taxon>Ecdysozoa</taxon>
        <taxon>Arthropoda</taxon>
        <taxon>Hexapoda</taxon>
        <taxon>Collembola</taxon>
        <taxon>Entomobryomorpha</taxon>
        <taxon>Isotomoidea</taxon>
        <taxon>Isotomidae</taxon>
        <taxon>Proisotominae</taxon>
        <taxon>Folsomia</taxon>
    </lineage>
</organism>
<sequence length="708" mass="80921">MTTDKTSKDLELTIRQLLNKLSHSNFDEVLQDFTSINANDINHVASLVVDIMLSKVDRNPWRASVFARLISKWRRPKLRKVIVKRCKAEFLLYASIFANNMDTFKRLGDSLESTDMSTFKAIVRLLGELYNCHALSNKKIMNCVDVVLQRYDDLNVTILCILIRTIGRKLDKTVREFSEEMKLKKGKKRLKKKFIQRVEHLFEALASRRNSRSLSSSSKTDLEEILQLRKNSWKTGEVSSTSRSGNNANYVYLASDQDVELTIRQMLNKLSHSNFDQVLQEFTTYHYLNGGEVNLISLIVDIIMKKVVKKPTSAGVFARMISISDRSSELRKRILDRCQFEFHSIVADVDKINESEDNLLDNDGISEEFDKTKSECIKRSGGQIRLIGELYNYEILSQRTIMRCVTVLSKRHDDVSVAILCALITTIGLKLDKAVNQFKEDKQTSLNFSKLKDDAEFVHWIETLFRDLDDQLTSGCFSSLNSETAIEEILQVRENNWKTEDALTTSKLSDNVNLDLANDVDFPRLCNNDLESSNIPKTSSRMSTSSNSTSDAFFGEGDDFVSKRFAELTDVMSSVKLRAYLATEKEEGFDPMKAQLENSRDSISCWRGKSNVIRGGANAGPPRSVSSIENGEIEASLPSSSSSPPQLKYLSMYTNYDRMLTQMPPEVVEDINMEISAIIYQRFKYYKERESFSRSQNEFENDMFTYNS</sequence>
<dbReference type="Pfam" id="PF02854">
    <property type="entry name" value="MIF4G"/>
    <property type="match status" value="2"/>
</dbReference>
<keyword evidence="2 5" id="KW-0396">Initiation factor</keyword>
<dbReference type="GO" id="GO:0003729">
    <property type="term" value="F:mRNA binding"/>
    <property type="evidence" value="ECO:0007669"/>
    <property type="project" value="TreeGrafter"/>
</dbReference>
<dbReference type="Gene3D" id="1.25.40.180">
    <property type="match status" value="2"/>
</dbReference>
<evidence type="ECO:0000256" key="2">
    <source>
        <dbReference type="ARBA" id="ARBA00022540"/>
    </source>
</evidence>
<evidence type="ECO:0000313" key="6">
    <source>
        <dbReference type="Proteomes" id="UP000198287"/>
    </source>
</evidence>
<proteinExistence type="inferred from homology"/>
<evidence type="ECO:0000256" key="1">
    <source>
        <dbReference type="ARBA" id="ARBA00005775"/>
    </source>
</evidence>
<dbReference type="SMART" id="SM00543">
    <property type="entry name" value="MIF4G"/>
    <property type="match status" value="2"/>
</dbReference>
<comment type="similarity">
    <text evidence="1">Belongs to the eukaryotic initiation factor 4G family.</text>
</comment>
<comment type="caution">
    <text evidence="5">The sequence shown here is derived from an EMBL/GenBank/DDBJ whole genome shotgun (WGS) entry which is preliminary data.</text>
</comment>
<dbReference type="PANTHER" id="PTHR23253:SF9">
    <property type="entry name" value="EUKARYOTIC TRANSLATION INITIATION FACTOR 4 GAMMA 2"/>
    <property type="match status" value="1"/>
</dbReference>
<dbReference type="SUPFAM" id="SSF48371">
    <property type="entry name" value="ARM repeat"/>
    <property type="match status" value="2"/>
</dbReference>
<reference evidence="5 6" key="1">
    <citation type="submission" date="2015-12" db="EMBL/GenBank/DDBJ databases">
        <title>The genome of Folsomia candida.</title>
        <authorList>
            <person name="Faddeeva A."/>
            <person name="Derks M.F."/>
            <person name="Anvar Y."/>
            <person name="Smit S."/>
            <person name="Van Straalen N."/>
            <person name="Roelofs D."/>
        </authorList>
    </citation>
    <scope>NUCLEOTIDE SEQUENCE [LARGE SCALE GENOMIC DNA]</scope>
    <source>
        <strain evidence="5 6">VU population</strain>
        <tissue evidence="5">Whole body</tissue>
    </source>
</reference>
<dbReference type="InterPro" id="IPR016024">
    <property type="entry name" value="ARM-type_fold"/>
</dbReference>
<dbReference type="InterPro" id="IPR003890">
    <property type="entry name" value="MIF4G-like_typ-3"/>
</dbReference>
<feature type="domain" description="MIF4G" evidence="4">
    <location>
        <begin position="11"/>
        <end position="232"/>
    </location>
</feature>
<evidence type="ECO:0000313" key="5">
    <source>
        <dbReference type="EMBL" id="OXA54203.1"/>
    </source>
</evidence>
<feature type="domain" description="MIF4G" evidence="4">
    <location>
        <begin position="260"/>
        <end position="496"/>
    </location>
</feature>
<evidence type="ECO:0000259" key="4">
    <source>
        <dbReference type="SMART" id="SM00543"/>
    </source>
</evidence>
<protein>
    <submittedName>
        <fullName evidence="5">Eukaryotic translation initiation factor 4 gamma 3</fullName>
    </submittedName>
</protein>
<dbReference type="AlphaFoldDB" id="A0A226E9I6"/>
<dbReference type="GO" id="GO:0003743">
    <property type="term" value="F:translation initiation factor activity"/>
    <property type="evidence" value="ECO:0007669"/>
    <property type="project" value="UniProtKB-KW"/>
</dbReference>
<dbReference type="STRING" id="158441.A0A226E9I6"/>
<dbReference type="EMBL" id="LNIX01000005">
    <property type="protein sequence ID" value="OXA54203.1"/>
    <property type="molecule type" value="Genomic_DNA"/>
</dbReference>
<dbReference type="PANTHER" id="PTHR23253">
    <property type="entry name" value="EUKARYOTIC TRANSLATION INITIATION FACTOR 4 GAMMA"/>
    <property type="match status" value="1"/>
</dbReference>
<name>A0A226E9I6_FOLCA</name>